<organism evidence="2 3">
    <name type="scientific">Riccia fluitans</name>
    <dbReference type="NCBI Taxonomy" id="41844"/>
    <lineage>
        <taxon>Eukaryota</taxon>
        <taxon>Viridiplantae</taxon>
        <taxon>Streptophyta</taxon>
        <taxon>Embryophyta</taxon>
        <taxon>Marchantiophyta</taxon>
        <taxon>Marchantiopsida</taxon>
        <taxon>Marchantiidae</taxon>
        <taxon>Marchantiales</taxon>
        <taxon>Ricciaceae</taxon>
        <taxon>Riccia</taxon>
    </lineage>
</organism>
<gene>
    <name evidence="2" type="ORF">R1flu_007063</name>
</gene>
<name>A0ABD1YXT6_9MARC</name>
<evidence type="ECO:0000313" key="2">
    <source>
        <dbReference type="EMBL" id="KAL2635584.1"/>
    </source>
</evidence>
<feature type="compositionally biased region" description="Low complexity" evidence="1">
    <location>
        <begin position="1"/>
        <end position="16"/>
    </location>
</feature>
<protein>
    <submittedName>
        <fullName evidence="2">Uncharacterized protein</fullName>
    </submittedName>
</protein>
<dbReference type="EMBL" id="JBHFFA010000003">
    <property type="protein sequence ID" value="KAL2635584.1"/>
    <property type="molecule type" value="Genomic_DNA"/>
</dbReference>
<proteinExistence type="predicted"/>
<accession>A0ABD1YXT6</accession>
<evidence type="ECO:0000313" key="3">
    <source>
        <dbReference type="Proteomes" id="UP001605036"/>
    </source>
</evidence>
<feature type="region of interest" description="Disordered" evidence="1">
    <location>
        <begin position="1"/>
        <end position="24"/>
    </location>
</feature>
<evidence type="ECO:0000256" key="1">
    <source>
        <dbReference type="SAM" id="MobiDB-lite"/>
    </source>
</evidence>
<dbReference type="AlphaFoldDB" id="A0ABD1YXT6"/>
<keyword evidence="3" id="KW-1185">Reference proteome</keyword>
<dbReference type="Proteomes" id="UP001605036">
    <property type="component" value="Unassembled WGS sequence"/>
</dbReference>
<reference evidence="2 3" key="1">
    <citation type="submission" date="2024-09" db="EMBL/GenBank/DDBJ databases">
        <title>Chromosome-scale assembly of Riccia fluitans.</title>
        <authorList>
            <person name="Paukszto L."/>
            <person name="Sawicki J."/>
            <person name="Karawczyk K."/>
            <person name="Piernik-Szablinska J."/>
            <person name="Szczecinska M."/>
            <person name="Mazdziarz M."/>
        </authorList>
    </citation>
    <scope>NUCLEOTIDE SEQUENCE [LARGE SCALE GENOMIC DNA]</scope>
    <source>
        <strain evidence="2">Rf_01</strain>
        <tissue evidence="2">Aerial parts of the thallus</tissue>
    </source>
</reference>
<sequence length="169" mass="19267">MAFFLNSSNAANSSSSVTPSPHFKSTFRRTNSLLRRSRLEQRNWSRTERIGLSWDWHGILEHRLGAANNPQWVRVRTRDRLGALVVALKSTNLPRTVGLHQAVSSKDMRIVEVWTHQKSLRLRLSHSVPSNLQESLMHWFRLGSRRIRGGGYVVPDRSSKQDSGGSIID</sequence>
<comment type="caution">
    <text evidence="2">The sequence shown here is derived from an EMBL/GenBank/DDBJ whole genome shotgun (WGS) entry which is preliminary data.</text>
</comment>